<dbReference type="PROSITE" id="PS51910">
    <property type="entry name" value="GH18_2"/>
    <property type="match status" value="1"/>
</dbReference>
<dbReference type="SUPFAM" id="SSF51445">
    <property type="entry name" value="(Trans)glycosidases"/>
    <property type="match status" value="1"/>
</dbReference>
<reference evidence="3 4" key="1">
    <citation type="submission" date="2020-07" db="EMBL/GenBank/DDBJ databases">
        <authorList>
            <person name="Feng H."/>
        </authorList>
    </citation>
    <scope>NUCLEOTIDE SEQUENCE [LARGE SCALE GENOMIC DNA]</scope>
    <source>
        <strain evidence="4">s-10</strain>
    </source>
</reference>
<dbReference type="AlphaFoldDB" id="A0A7W1WPY0"/>
<keyword evidence="1" id="KW-0472">Membrane</keyword>
<accession>A0A7W1WPY0</accession>
<evidence type="ECO:0000313" key="4">
    <source>
        <dbReference type="Proteomes" id="UP000535491"/>
    </source>
</evidence>
<dbReference type="Proteomes" id="UP000535491">
    <property type="component" value="Unassembled WGS sequence"/>
</dbReference>
<organism evidence="3 4">
    <name type="scientific">Paenactinomyces guangxiensis</name>
    <dbReference type="NCBI Taxonomy" id="1490290"/>
    <lineage>
        <taxon>Bacteria</taxon>
        <taxon>Bacillati</taxon>
        <taxon>Bacillota</taxon>
        <taxon>Bacilli</taxon>
        <taxon>Bacillales</taxon>
        <taxon>Thermoactinomycetaceae</taxon>
        <taxon>Paenactinomyces</taxon>
    </lineage>
</organism>
<dbReference type="InterPro" id="IPR001223">
    <property type="entry name" value="Glyco_hydro18_cat"/>
</dbReference>
<comment type="caution">
    <text evidence="3">The sequence shown here is derived from an EMBL/GenBank/DDBJ whole genome shotgun (WGS) entry which is preliminary data.</text>
</comment>
<dbReference type="RefSeq" id="WP_181751152.1">
    <property type="nucleotide sequence ID" value="NZ_JACEIQ010000004.1"/>
</dbReference>
<dbReference type="PANTHER" id="PTHR46066:SF2">
    <property type="entry name" value="CHITINASE DOMAIN-CONTAINING PROTEIN 1"/>
    <property type="match status" value="1"/>
</dbReference>
<evidence type="ECO:0000256" key="1">
    <source>
        <dbReference type="SAM" id="Phobius"/>
    </source>
</evidence>
<protein>
    <recommendedName>
        <fullName evidence="2">GH18 domain-containing protein</fullName>
    </recommendedName>
</protein>
<feature type="transmembrane region" description="Helical" evidence="1">
    <location>
        <begin position="58"/>
        <end position="78"/>
    </location>
</feature>
<feature type="transmembrane region" description="Helical" evidence="1">
    <location>
        <begin position="90"/>
        <end position="112"/>
    </location>
</feature>
<dbReference type="InterPro" id="IPR017853">
    <property type="entry name" value="GH"/>
</dbReference>
<keyword evidence="1" id="KW-1133">Transmembrane helix</keyword>
<evidence type="ECO:0000313" key="3">
    <source>
        <dbReference type="EMBL" id="MBA4493914.1"/>
    </source>
</evidence>
<dbReference type="EMBL" id="JACEIQ010000004">
    <property type="protein sequence ID" value="MBA4493914.1"/>
    <property type="molecule type" value="Genomic_DNA"/>
</dbReference>
<evidence type="ECO:0000259" key="2">
    <source>
        <dbReference type="PROSITE" id="PS51910"/>
    </source>
</evidence>
<dbReference type="GO" id="GO:0005975">
    <property type="term" value="P:carbohydrate metabolic process"/>
    <property type="evidence" value="ECO:0007669"/>
    <property type="project" value="InterPro"/>
</dbReference>
<feature type="transmembrane region" description="Helical" evidence="1">
    <location>
        <begin position="29"/>
        <end position="51"/>
    </location>
</feature>
<name>A0A7W1WPY0_9BACL</name>
<sequence length="356" mass="41301">MRRKIANLFFSIFFLGSYQRRAVGGTLGVLLGILPIGHIAWIIGLILCLIFRLNILAVYVGIITSLLFPLIVVAAHWLGLESLFSSPDSIVLDILLGLFFLSLCYLVFRWVYKDVHKRELLNDEKMFVFHDLGRRWMFLKRTILILFVLSLVTLTVFGISLYDHPVVTPLIQASPPDPSIQPINQKINSSNSREPSFPVFVSQEKQKDFTTYAFYVPWDSKGWFDLNSLGRIKDIDVLIPEWYSLNSDLSIDIKREENVDQLAKKHRVQIFPRINNVVDGNWDESVVHQMLISPQKRTDLIKQLHQDVKKHRYAGINIYFDKLRPKDKRLLTKFMKELVLVFHRDGLKVIQSVPPR</sequence>
<keyword evidence="1" id="KW-0812">Transmembrane</keyword>
<proteinExistence type="predicted"/>
<dbReference type="Gene3D" id="3.20.20.80">
    <property type="entry name" value="Glycosidases"/>
    <property type="match status" value="1"/>
</dbReference>
<feature type="transmembrane region" description="Helical" evidence="1">
    <location>
        <begin position="143"/>
        <end position="162"/>
    </location>
</feature>
<dbReference type="PANTHER" id="PTHR46066">
    <property type="entry name" value="CHITINASE DOMAIN-CONTAINING PROTEIN 1 FAMILY MEMBER"/>
    <property type="match status" value="1"/>
</dbReference>
<gene>
    <name evidence="3" type="ORF">H1191_06295</name>
</gene>
<keyword evidence="4" id="KW-1185">Reference proteome</keyword>
<feature type="domain" description="GH18" evidence="2">
    <location>
        <begin position="209"/>
        <end position="356"/>
    </location>
</feature>